<organism evidence="1 2">
    <name type="scientific">Rubellicoccus peritrichatus</name>
    <dbReference type="NCBI Taxonomy" id="3080537"/>
    <lineage>
        <taxon>Bacteria</taxon>
        <taxon>Pseudomonadati</taxon>
        <taxon>Verrucomicrobiota</taxon>
        <taxon>Opitutia</taxon>
        <taxon>Puniceicoccales</taxon>
        <taxon>Cerasicoccaceae</taxon>
        <taxon>Rubellicoccus</taxon>
    </lineage>
</organism>
<keyword evidence="2" id="KW-1185">Reference proteome</keyword>
<dbReference type="KEGG" id="puo:RZN69_19405"/>
<dbReference type="AlphaFoldDB" id="A0AAQ3L8G6"/>
<reference evidence="1 2" key="1">
    <citation type="submission" date="2023-10" db="EMBL/GenBank/DDBJ databases">
        <title>Rubellicoccus peritrichatus gen. nov., sp. nov., isolated from an algae of coral reef tank.</title>
        <authorList>
            <person name="Luo J."/>
        </authorList>
    </citation>
    <scope>NUCLEOTIDE SEQUENCE [LARGE SCALE GENOMIC DNA]</scope>
    <source>
        <strain evidence="1 2">CR14</strain>
    </source>
</reference>
<name>A0AAQ3L8G6_9BACT</name>
<protein>
    <submittedName>
        <fullName evidence="1">Uncharacterized protein</fullName>
    </submittedName>
</protein>
<dbReference type="RefSeq" id="WP_317832997.1">
    <property type="nucleotide sequence ID" value="NZ_CP136920.1"/>
</dbReference>
<sequence length="122" mass="14002">MHLALNITTVLITQYSIVRKLFKAILSLPDVDGVFYLNDYGKLIAGILPEPFTEDSFKSLTQHIMDFLEAVDANSDQTDEYFLKFHGHALYLRRNRICTLGIFTDEKPDMGRLREASDRFLG</sequence>
<evidence type="ECO:0000313" key="2">
    <source>
        <dbReference type="Proteomes" id="UP001304300"/>
    </source>
</evidence>
<dbReference type="EMBL" id="CP136920">
    <property type="protein sequence ID" value="WOO40796.1"/>
    <property type="molecule type" value="Genomic_DNA"/>
</dbReference>
<evidence type="ECO:0000313" key="1">
    <source>
        <dbReference type="EMBL" id="WOO40796.1"/>
    </source>
</evidence>
<proteinExistence type="predicted"/>
<accession>A0AAQ3L8G6</accession>
<gene>
    <name evidence="1" type="ORF">RZN69_19405</name>
</gene>
<dbReference type="Proteomes" id="UP001304300">
    <property type="component" value="Chromosome"/>
</dbReference>